<dbReference type="RefSeq" id="WP_354297983.1">
    <property type="nucleotide sequence ID" value="NZ_JBEPLU010000002.1"/>
</dbReference>
<accession>A0ABV2ELZ4</accession>
<feature type="binding site" evidence="1">
    <location>
        <position position="45"/>
    </location>
    <ligand>
        <name>[4Fe-4S] cluster</name>
        <dbReference type="ChEBI" id="CHEBI:49883"/>
    </ligand>
</feature>
<organism evidence="2 3">
    <name type="scientific">Phenylobacterium koreense</name>
    <dbReference type="NCBI Taxonomy" id="266125"/>
    <lineage>
        <taxon>Bacteria</taxon>
        <taxon>Pseudomonadati</taxon>
        <taxon>Pseudomonadota</taxon>
        <taxon>Alphaproteobacteria</taxon>
        <taxon>Caulobacterales</taxon>
        <taxon>Caulobacteraceae</taxon>
        <taxon>Phenylobacterium</taxon>
    </lineage>
</organism>
<dbReference type="PANTHER" id="PTHR30217:SF11">
    <property type="entry name" value="UBIQUINONE BIOSYNTHESIS PROTEIN UBIV"/>
    <property type="match status" value="1"/>
</dbReference>
<feature type="binding site" evidence="1">
    <location>
        <position position="195"/>
    </location>
    <ligand>
        <name>[4Fe-4S] cluster</name>
        <dbReference type="ChEBI" id="CHEBI:49883"/>
    </ligand>
</feature>
<dbReference type="InterPro" id="IPR043693">
    <property type="entry name" value="UbiV"/>
</dbReference>
<dbReference type="Proteomes" id="UP001549110">
    <property type="component" value="Unassembled WGS sequence"/>
</dbReference>
<reference evidence="2 3" key="1">
    <citation type="submission" date="2024-06" db="EMBL/GenBank/DDBJ databases">
        <title>Genomic Encyclopedia of Type Strains, Phase IV (KMG-IV): sequencing the most valuable type-strain genomes for metagenomic binning, comparative biology and taxonomic classification.</title>
        <authorList>
            <person name="Goeker M."/>
        </authorList>
    </citation>
    <scope>NUCLEOTIDE SEQUENCE [LARGE SCALE GENOMIC DNA]</scope>
    <source>
        <strain evidence="2 3">DSM 17809</strain>
    </source>
</reference>
<comment type="cofactor">
    <cofactor evidence="1">
        <name>[4Fe-4S] cluster</name>
        <dbReference type="ChEBI" id="CHEBI:49883"/>
    </cofactor>
</comment>
<dbReference type="Pfam" id="PF01136">
    <property type="entry name" value="Peptidase_U32"/>
    <property type="match status" value="1"/>
</dbReference>
<keyword evidence="1" id="KW-0479">Metal-binding</keyword>
<comment type="subunit">
    <text evidence="1">Forms a heterodimer with UbiU.</text>
</comment>
<comment type="caution">
    <text evidence="2">The sequence shown here is derived from an EMBL/GenBank/DDBJ whole genome shotgun (WGS) entry which is preliminary data.</text>
</comment>
<comment type="similarity">
    <text evidence="1">Belongs to the peptidase U32 family. UbiV subfamily.</text>
</comment>
<keyword evidence="1" id="KW-0408">Iron</keyword>
<comment type="function">
    <text evidence="1">Required for O(2)-independent ubiquinone (coenzyme Q) biosynthesis. Together with UbiU, is essential for the C6-hydroxylation reaction in the oxygen-independent ubiquinone biosynthesis pathway.</text>
</comment>
<dbReference type="EMBL" id="JBEPLU010000002">
    <property type="protein sequence ID" value="MET3527967.1"/>
    <property type="molecule type" value="Genomic_DNA"/>
</dbReference>
<proteinExistence type="inferred from homology"/>
<dbReference type="InterPro" id="IPR051454">
    <property type="entry name" value="RNA/ubiquinone_mod_enzymes"/>
</dbReference>
<dbReference type="InterPro" id="IPR001539">
    <property type="entry name" value="Peptidase_U32"/>
</dbReference>
<evidence type="ECO:0000313" key="2">
    <source>
        <dbReference type="EMBL" id="MET3527967.1"/>
    </source>
</evidence>
<gene>
    <name evidence="1" type="primary">ubiV</name>
    <name evidence="2" type="ORF">ABID41_003085</name>
</gene>
<feature type="binding site" evidence="1">
    <location>
        <position position="191"/>
    </location>
    <ligand>
        <name>[4Fe-4S] cluster</name>
        <dbReference type="ChEBI" id="CHEBI:49883"/>
    </ligand>
</feature>
<protein>
    <recommendedName>
        <fullName evidence="1">Ubiquinone biosynthesis protein UbiV</fullName>
    </recommendedName>
</protein>
<dbReference type="PANTHER" id="PTHR30217">
    <property type="entry name" value="PEPTIDASE U32 FAMILY"/>
    <property type="match status" value="1"/>
</dbReference>
<dbReference type="NCBIfam" id="NF011991">
    <property type="entry name" value="PRK15447.1"/>
    <property type="match status" value="1"/>
</dbReference>
<dbReference type="HAMAP" id="MF_02233">
    <property type="entry name" value="UbiV"/>
    <property type="match status" value="1"/>
</dbReference>
<keyword evidence="3" id="KW-1185">Reference proteome</keyword>
<feature type="binding site" evidence="1">
    <location>
        <position position="178"/>
    </location>
    <ligand>
        <name>[4Fe-4S] cluster</name>
        <dbReference type="ChEBI" id="CHEBI:49883"/>
    </ligand>
</feature>
<keyword evidence="1" id="KW-0831">Ubiquinone biosynthesis</keyword>
<keyword evidence="1" id="KW-0411">Iron-sulfur</keyword>
<name>A0ABV2ELZ4_9CAUL</name>
<comment type="pathway">
    <text evidence="1">Cofactor biosynthesis; ubiquinone biosynthesis.</text>
</comment>
<keyword evidence="1" id="KW-0004">4Fe-4S</keyword>
<evidence type="ECO:0000256" key="1">
    <source>
        <dbReference type="HAMAP-Rule" id="MF_02233"/>
    </source>
</evidence>
<sequence length="300" mass="31654">MNDAPVSLTLGPLLFNWSPTALLDFYRRMADAAPVDRVYLGEVVCGKRAPLAEAALVEAADILERGGKQVVWSAPSLPITKRESNSARELIMTGGLVELNDISGLSSLPRGAEFVAGPFLNIYNEAAAAELMRLGCSRLCPNVELSLAAIGAIHAACPEIEIELFAFGRLPLALSGRCHHAHLHGLQRDGCQFVCDRDPDGLEVATLEGRGFLALNGVMTMSQGVQIIDTPLSKLRAAGVGALRLSPHTGDMLEVIAAYRRYADGVIDAEELRAELPAGSLPGPMVSGYLAGVAGMALAG</sequence>
<evidence type="ECO:0000313" key="3">
    <source>
        <dbReference type="Proteomes" id="UP001549110"/>
    </source>
</evidence>